<dbReference type="Proteomes" id="UP000674318">
    <property type="component" value="Unassembled WGS sequence"/>
</dbReference>
<dbReference type="AlphaFoldDB" id="A0A836HXK2"/>
<feature type="region of interest" description="Disordered" evidence="1">
    <location>
        <begin position="92"/>
        <end position="116"/>
    </location>
</feature>
<keyword evidence="3" id="KW-1185">Reference proteome</keyword>
<accession>A0A836HXK2</accession>
<dbReference type="OrthoDB" id="264615at2759"/>
<proteinExistence type="predicted"/>
<dbReference type="GeneID" id="94292587"/>
<feature type="region of interest" description="Disordered" evidence="1">
    <location>
        <begin position="351"/>
        <end position="424"/>
    </location>
</feature>
<comment type="caution">
    <text evidence="2">The sequence shown here is derived from an EMBL/GenBank/DDBJ whole genome shotgun (WGS) entry which is preliminary data.</text>
</comment>
<evidence type="ECO:0000313" key="2">
    <source>
        <dbReference type="EMBL" id="KAG5507612.1"/>
    </source>
</evidence>
<sequence>MWMIAMEERVDRQILHIEELEARHDITALPTRSHFEVPPSDFPSVGQSVQWKPHSRLEYSAAESRGHGEEEWNTDTMRVCGEAACAEPPLLTTLSPSRTRAPRQWESTTQQRKRGAHDTIDVLGPSSFECQRVHSNERLTKAEGSAAQCKGASSMADTSRLAVRGVDSFRPTIDDCVALLDSLRTATEGASRTPQLTAETDGTAQLQRQPQANGRYRPMQLRPSQQNTLRILDKLCGALRSIQASYKAATGIGTRVSLETLLQLPPETLPLLMSTDDGTRDACRSHCSHDYSDSPGAAAWCEFLSSTSPYTLRTALIDSVDTLPCISHAAAETLWAAVPWMHACASLTPPVSGEASASMPANRRRDTTVESTAPLNETSSTHTVKGSKGGGSQCQHLRLGAQRSHRTGSASTLQSGPERGHVVEPQQLRAPVEERQKWCARHPSVTASTVRSRLQDDERWAYRVFPVRSGCTAPTVYDDLFPLPTAVSPFVEPPPHTEPSLSLSDERDSGAAATDAKNEKTAAALLNFYTGPARRPRPFV</sequence>
<feature type="compositionally biased region" description="Polar residues" evidence="1">
    <location>
        <begin position="187"/>
        <end position="212"/>
    </location>
</feature>
<dbReference type="KEGG" id="phet:94292587"/>
<feature type="compositionally biased region" description="Polar residues" evidence="1">
    <location>
        <begin position="369"/>
        <end position="384"/>
    </location>
</feature>
<dbReference type="RefSeq" id="XP_067757927.1">
    <property type="nucleotide sequence ID" value="XM_067902510.1"/>
</dbReference>
<feature type="region of interest" description="Disordered" evidence="1">
    <location>
        <begin position="187"/>
        <end position="213"/>
    </location>
</feature>
<gene>
    <name evidence="2" type="ORF">JKF63_06561</name>
</gene>
<protein>
    <submittedName>
        <fullName evidence="2">Uncharacterized protein</fullName>
    </submittedName>
</protein>
<name>A0A836HXK2_9TRYP</name>
<dbReference type="EMBL" id="JAFJZO010000018">
    <property type="protein sequence ID" value="KAG5507612.1"/>
    <property type="molecule type" value="Genomic_DNA"/>
</dbReference>
<evidence type="ECO:0000313" key="3">
    <source>
        <dbReference type="Proteomes" id="UP000674318"/>
    </source>
</evidence>
<organism evidence="2 3">
    <name type="scientific">Porcisia hertigi</name>
    <dbReference type="NCBI Taxonomy" id="2761500"/>
    <lineage>
        <taxon>Eukaryota</taxon>
        <taxon>Discoba</taxon>
        <taxon>Euglenozoa</taxon>
        <taxon>Kinetoplastea</taxon>
        <taxon>Metakinetoplastina</taxon>
        <taxon>Trypanosomatida</taxon>
        <taxon>Trypanosomatidae</taxon>
        <taxon>Leishmaniinae</taxon>
        <taxon>Porcisia</taxon>
    </lineage>
</organism>
<evidence type="ECO:0000256" key="1">
    <source>
        <dbReference type="SAM" id="MobiDB-lite"/>
    </source>
</evidence>
<feature type="region of interest" description="Disordered" evidence="1">
    <location>
        <begin position="490"/>
        <end position="517"/>
    </location>
</feature>
<reference evidence="2 3" key="1">
    <citation type="submission" date="2021-02" db="EMBL/GenBank/DDBJ databases">
        <title>Porcisia hertigi Genome sequencing and assembly.</title>
        <authorList>
            <person name="Almutairi H."/>
            <person name="Gatherer D."/>
        </authorList>
    </citation>
    <scope>NUCLEOTIDE SEQUENCE [LARGE SCALE GENOMIC DNA]</scope>
    <source>
        <strain evidence="2 3">C119</strain>
    </source>
</reference>